<dbReference type="EMBL" id="CADCTN010000080">
    <property type="protein sequence ID" value="CAA9234256.1"/>
    <property type="molecule type" value="Genomic_DNA"/>
</dbReference>
<accession>A0A6J4HUU1</accession>
<proteinExistence type="predicted"/>
<feature type="non-terminal residue" evidence="2">
    <location>
        <position position="1"/>
    </location>
</feature>
<organism evidence="2">
    <name type="scientific">uncultured Blastococcus sp</name>
    <dbReference type="NCBI Taxonomy" id="217144"/>
    <lineage>
        <taxon>Bacteria</taxon>
        <taxon>Bacillati</taxon>
        <taxon>Actinomycetota</taxon>
        <taxon>Actinomycetes</taxon>
        <taxon>Geodermatophilales</taxon>
        <taxon>Geodermatophilaceae</taxon>
        <taxon>Blastococcus</taxon>
        <taxon>environmental samples</taxon>
    </lineage>
</organism>
<sequence>AADRGLRPRQGAARRGRVDALPPRPAPRGAPPRGPTPAGVPGTVRRRRRAATARPRGSAHDAARRRPVVRVGRGRDRRRLPVGAHRQAGGGGRRRHGLRPRPRARRGRRRRRHRLRGDPRPRLPDRHRTRPPRRRRLTGHGPGTTGHGRIEGVHAHRPGPSPAVDGGLQRQRLGPPAVRRHAPTGAGQRRRQGRPAGRAHARPPSRDSRLAL</sequence>
<reference evidence="2" key="1">
    <citation type="submission" date="2020-02" db="EMBL/GenBank/DDBJ databases">
        <authorList>
            <person name="Meier V. D."/>
        </authorList>
    </citation>
    <scope>NUCLEOTIDE SEQUENCE</scope>
    <source>
        <strain evidence="2">AVDCRST_MAG52</strain>
    </source>
</reference>
<feature type="region of interest" description="Disordered" evidence="1">
    <location>
        <begin position="1"/>
        <end position="212"/>
    </location>
</feature>
<feature type="non-terminal residue" evidence="2">
    <location>
        <position position="212"/>
    </location>
</feature>
<feature type="compositionally biased region" description="Basic residues" evidence="1">
    <location>
        <begin position="127"/>
        <end position="138"/>
    </location>
</feature>
<name>A0A6J4HUU1_9ACTN</name>
<gene>
    <name evidence="2" type="ORF">AVDCRST_MAG52-1226</name>
</gene>
<dbReference type="AlphaFoldDB" id="A0A6J4HUU1"/>
<feature type="compositionally biased region" description="Pro residues" evidence="1">
    <location>
        <begin position="22"/>
        <end position="35"/>
    </location>
</feature>
<protein>
    <submittedName>
        <fullName evidence="2">Uncharacterized protein</fullName>
    </submittedName>
</protein>
<evidence type="ECO:0000256" key="1">
    <source>
        <dbReference type="SAM" id="MobiDB-lite"/>
    </source>
</evidence>
<feature type="compositionally biased region" description="Basic and acidic residues" evidence="1">
    <location>
        <begin position="116"/>
        <end position="126"/>
    </location>
</feature>
<feature type="compositionally biased region" description="Basic residues" evidence="1">
    <location>
        <begin position="178"/>
        <end position="203"/>
    </location>
</feature>
<evidence type="ECO:0000313" key="2">
    <source>
        <dbReference type="EMBL" id="CAA9234256.1"/>
    </source>
</evidence>
<feature type="compositionally biased region" description="Basic residues" evidence="1">
    <location>
        <begin position="92"/>
        <end position="115"/>
    </location>
</feature>